<dbReference type="Gene3D" id="3.40.190.10">
    <property type="entry name" value="Periplasmic binding protein-like II"/>
    <property type="match status" value="1"/>
</dbReference>
<comment type="caution">
    <text evidence="3">The sequence shown here is derived from an EMBL/GenBank/DDBJ whole genome shotgun (WGS) entry which is preliminary data.</text>
</comment>
<dbReference type="PANTHER" id="PTHR30290">
    <property type="entry name" value="PERIPLASMIC BINDING COMPONENT OF ABC TRANSPORTER"/>
    <property type="match status" value="1"/>
</dbReference>
<dbReference type="RefSeq" id="WP_335961169.1">
    <property type="nucleotide sequence ID" value="NZ_JAXBLX010000014.1"/>
</dbReference>
<reference evidence="3 4" key="1">
    <citation type="submission" date="2024-09" db="EMBL/GenBank/DDBJ databases">
        <authorList>
            <person name="Sun Q."/>
            <person name="Mori K."/>
        </authorList>
    </citation>
    <scope>NUCLEOTIDE SEQUENCE [LARGE SCALE GENOMIC DNA]</scope>
    <source>
        <strain evidence="3 4">NCAIM B.02610</strain>
    </source>
</reference>
<evidence type="ECO:0000256" key="1">
    <source>
        <dbReference type="SAM" id="SignalP"/>
    </source>
</evidence>
<proteinExistence type="predicted"/>
<evidence type="ECO:0000259" key="2">
    <source>
        <dbReference type="Pfam" id="PF00496"/>
    </source>
</evidence>
<dbReference type="CDD" id="cd08490">
    <property type="entry name" value="PBP2_NikA_DppA_OppA_like_3"/>
    <property type="match status" value="1"/>
</dbReference>
<dbReference type="InterPro" id="IPR039424">
    <property type="entry name" value="SBP_5"/>
</dbReference>
<keyword evidence="4" id="KW-1185">Reference proteome</keyword>
<dbReference type="PANTHER" id="PTHR30290:SF81">
    <property type="entry name" value="OLIGOPEPTIDE-BINDING PROTEIN OPPA"/>
    <property type="match status" value="1"/>
</dbReference>
<feature type="chain" id="PRO_5046044478" evidence="1">
    <location>
        <begin position="29"/>
        <end position="512"/>
    </location>
</feature>
<organism evidence="3 4">
    <name type="scientific">Halalkalibacter kiskunsagensis</name>
    <dbReference type="NCBI Taxonomy" id="1548599"/>
    <lineage>
        <taxon>Bacteria</taxon>
        <taxon>Bacillati</taxon>
        <taxon>Bacillota</taxon>
        <taxon>Bacilli</taxon>
        <taxon>Bacillales</taxon>
        <taxon>Bacillaceae</taxon>
        <taxon>Halalkalibacter</taxon>
    </lineage>
</organism>
<dbReference type="Proteomes" id="UP001589838">
    <property type="component" value="Unassembled WGS sequence"/>
</dbReference>
<evidence type="ECO:0000313" key="3">
    <source>
        <dbReference type="EMBL" id="MFC0471944.1"/>
    </source>
</evidence>
<dbReference type="PROSITE" id="PS51257">
    <property type="entry name" value="PROKAR_LIPOPROTEIN"/>
    <property type="match status" value="1"/>
</dbReference>
<accession>A0ABV6KFC7</accession>
<dbReference type="EMBL" id="JBHLUX010000038">
    <property type="protein sequence ID" value="MFC0471944.1"/>
    <property type="molecule type" value="Genomic_DNA"/>
</dbReference>
<dbReference type="SUPFAM" id="SSF53850">
    <property type="entry name" value="Periplasmic binding protein-like II"/>
    <property type="match status" value="1"/>
</dbReference>
<evidence type="ECO:0000313" key="4">
    <source>
        <dbReference type="Proteomes" id="UP001589838"/>
    </source>
</evidence>
<feature type="domain" description="Solute-binding protein family 5" evidence="2">
    <location>
        <begin position="78"/>
        <end position="432"/>
    </location>
</feature>
<dbReference type="InterPro" id="IPR000914">
    <property type="entry name" value="SBP_5_dom"/>
</dbReference>
<keyword evidence="1" id="KW-0732">Signal</keyword>
<name>A0ABV6KFC7_9BACI</name>
<dbReference type="Pfam" id="PF00496">
    <property type="entry name" value="SBP_bac_5"/>
    <property type="match status" value="1"/>
</dbReference>
<dbReference type="InterPro" id="IPR030678">
    <property type="entry name" value="Peptide/Ni-bd"/>
</dbReference>
<sequence length="512" mass="57984">MKGSKKQIALAIASFFFLTLVLTGCATANVSKDIASGKTLTVAFPWSPASLDPHSSNSWEVMRSGMGETLIRLNDQLQPIPWLAKEWKQENEITWIFMLEEQVKFHNGNEMDASSVKESLLRSLEKNERANDLLQIEEIEVLTANELKIVTKKPNSALIAHLADPSTIIVDVTTIEDKNTYPAFTGAFKMKQFNKDESLLVERNEDYWGKQALLSEVKINYISDGNTRLLALQSGEVDAATDIPIDNISILEKDKKIEVLTAPSLRTHMLLFNMNSPLFEEVNHRKVVDNAIPRKEIVNSVMMGHGTVANSPFSDILAFGKVERKEEKQSIEQLMTQGGWEKNRNGIWEKQGKPFEVTMLSFPQRPELSVMAEIIQSRLVNVGIKVNIRQVENIDDALRKEDWDLSMYSMLTAHTGDPQYFLNVFYRSDSQSNVSHYASDSLDSMINQLNETTETISRNQLAVQAQEIINTDLPQAFIVHPKTVFGVRKEVQGFIPDPIEYYYIHSQIDVNE</sequence>
<feature type="signal peptide" evidence="1">
    <location>
        <begin position="1"/>
        <end position="28"/>
    </location>
</feature>
<protein>
    <submittedName>
        <fullName evidence="3">ABC transporter substrate-binding protein</fullName>
    </submittedName>
</protein>
<dbReference type="PIRSF" id="PIRSF002741">
    <property type="entry name" value="MppA"/>
    <property type="match status" value="1"/>
</dbReference>
<dbReference type="Gene3D" id="3.10.105.10">
    <property type="entry name" value="Dipeptide-binding Protein, Domain 3"/>
    <property type="match status" value="1"/>
</dbReference>
<gene>
    <name evidence="3" type="ORF">ACFFHM_15940</name>
</gene>